<dbReference type="CDD" id="cd07987">
    <property type="entry name" value="LPLAT_MGAT-like"/>
    <property type="match status" value="1"/>
</dbReference>
<dbReference type="SUPFAM" id="SSF53474">
    <property type="entry name" value="alpha/beta-Hydrolases"/>
    <property type="match status" value="1"/>
</dbReference>
<dbReference type="PANTHER" id="PTHR22753:SF48">
    <property type="entry name" value="PHOSPHOLIPID_GLYCEROL ACYLTRANSFERASE DOMAIN-CONTAINING PROTEIN"/>
    <property type="match status" value="1"/>
</dbReference>
<dbReference type="InterPro" id="IPR000073">
    <property type="entry name" value="AB_hydrolase_1"/>
</dbReference>
<evidence type="ECO:0000313" key="3">
    <source>
        <dbReference type="Proteomes" id="UP001491310"/>
    </source>
</evidence>
<comment type="caution">
    <text evidence="2">The sequence shown here is derived from an EMBL/GenBank/DDBJ whole genome shotgun (WGS) entry which is preliminary data.</text>
</comment>
<dbReference type="Pfam" id="PF12697">
    <property type="entry name" value="Abhydrolase_6"/>
    <property type="match status" value="1"/>
</dbReference>
<name>A0ABR2YXW9_9CHLO</name>
<dbReference type="EMBL" id="JALJOT010000003">
    <property type="protein sequence ID" value="KAK9916210.1"/>
    <property type="molecule type" value="Genomic_DNA"/>
</dbReference>
<gene>
    <name evidence="2" type="ORF">WJX75_000066</name>
</gene>
<dbReference type="Proteomes" id="UP001491310">
    <property type="component" value="Unassembled WGS sequence"/>
</dbReference>
<evidence type="ECO:0000313" key="2">
    <source>
        <dbReference type="EMBL" id="KAK9916210.1"/>
    </source>
</evidence>
<feature type="domain" description="Phospholipid/glycerol acyltransferase" evidence="1">
    <location>
        <begin position="381"/>
        <end position="496"/>
    </location>
</feature>
<sequence length="636" mass="67742">MSVQLLNPVATDKLGRLPPLVYCPGSDGTGNSIAPQLPGLTAAGFDVRCLYIPPSDRSGWDELTRQVVALLRHLIQESSVSTQVTLVAESYGGCLGLRVAVAAPDLIQRLVLVNPATSFSRALSGLPSIIASTNLLSLFPAPLYQVAQAVLPENGFVNVEEQMSQQSRAVARGLQLYEPAVTASWRLRMLRKGNVGDADLMRIRAPTLIVASAADRLLPSLEESGRLVGKIPDARRVILPNSGHTALLESGISLAEIMGRTGFLPAEAQSQEVPVTALNGAAAASAEPASGFKDSADAVDTAVNVFSGSISGNGTQNGAQTSIMDAPLAEGAASVGPTRKDTIDANYEEALRLLDPFRNLVAPVVRGAENVPDGAVSDRACLFVGNHTLFGLYDLPFLMYELYLRGHKVRGLAHRAHWNGPTGRLFERFGAVPASPRAAYKLLKQGESVLLFPGGGREVNKLKGQQHQLQWKEQPDFVRMAAKLNAIIIPFAAVGGDDAFDIALDTREVLANSILGPLARGALERVAPGLDPDEAIPPITRGLFGLPSPLAVPKLERIYFRFMAPIDPNNEMCSIDDEDACMSAYGKVRGSVEAGIQQLLAEREVDPERDLGPRLLGQAARFLPAFELLSPGGGGR</sequence>
<accession>A0ABR2YXW9</accession>
<dbReference type="Gene3D" id="3.40.50.1820">
    <property type="entry name" value="alpha/beta hydrolase"/>
    <property type="match status" value="1"/>
</dbReference>
<evidence type="ECO:0000259" key="1">
    <source>
        <dbReference type="SMART" id="SM00563"/>
    </source>
</evidence>
<dbReference type="PANTHER" id="PTHR22753">
    <property type="entry name" value="TRANSMEMBRANE PROTEIN 68"/>
    <property type="match status" value="1"/>
</dbReference>
<dbReference type="InterPro" id="IPR029058">
    <property type="entry name" value="AB_hydrolase_fold"/>
</dbReference>
<dbReference type="InterPro" id="IPR002123">
    <property type="entry name" value="Plipid/glycerol_acylTrfase"/>
</dbReference>
<dbReference type="SMART" id="SM00563">
    <property type="entry name" value="PlsC"/>
    <property type="match status" value="1"/>
</dbReference>
<reference evidence="2 3" key="1">
    <citation type="journal article" date="2024" name="Nat. Commun.">
        <title>Phylogenomics reveals the evolutionary origins of lichenization in chlorophyte algae.</title>
        <authorList>
            <person name="Puginier C."/>
            <person name="Libourel C."/>
            <person name="Otte J."/>
            <person name="Skaloud P."/>
            <person name="Haon M."/>
            <person name="Grisel S."/>
            <person name="Petersen M."/>
            <person name="Berrin J.G."/>
            <person name="Delaux P.M."/>
            <person name="Dal Grande F."/>
            <person name="Keller J."/>
        </authorList>
    </citation>
    <scope>NUCLEOTIDE SEQUENCE [LARGE SCALE GENOMIC DNA]</scope>
    <source>
        <strain evidence="2 3">SAG 216-7</strain>
    </source>
</reference>
<dbReference type="Pfam" id="PF01553">
    <property type="entry name" value="Acyltransferase"/>
    <property type="match status" value="1"/>
</dbReference>
<dbReference type="PRINTS" id="PR00111">
    <property type="entry name" value="ABHYDROLASE"/>
</dbReference>
<organism evidence="2 3">
    <name type="scientific">Coccomyxa subellipsoidea</name>
    <dbReference type="NCBI Taxonomy" id="248742"/>
    <lineage>
        <taxon>Eukaryota</taxon>
        <taxon>Viridiplantae</taxon>
        <taxon>Chlorophyta</taxon>
        <taxon>core chlorophytes</taxon>
        <taxon>Trebouxiophyceae</taxon>
        <taxon>Trebouxiophyceae incertae sedis</taxon>
        <taxon>Coccomyxaceae</taxon>
        <taxon>Coccomyxa</taxon>
    </lineage>
</organism>
<keyword evidence="3" id="KW-1185">Reference proteome</keyword>
<protein>
    <recommendedName>
        <fullName evidence="1">Phospholipid/glycerol acyltransferase domain-containing protein</fullName>
    </recommendedName>
</protein>
<proteinExistence type="predicted"/>